<dbReference type="EMBL" id="QUOV01000001">
    <property type="protein sequence ID" value="REL37062.1"/>
    <property type="molecule type" value="Genomic_DNA"/>
</dbReference>
<dbReference type="AlphaFoldDB" id="A0A3E0UN01"/>
<dbReference type="InterPro" id="IPR016169">
    <property type="entry name" value="FAD-bd_PCMH_sub2"/>
</dbReference>
<evidence type="ECO:0000313" key="5">
    <source>
        <dbReference type="Proteomes" id="UP000256999"/>
    </source>
</evidence>
<protein>
    <submittedName>
        <fullName evidence="4">FAD-binding oxidoreductase</fullName>
    </submittedName>
</protein>
<dbReference type="GO" id="GO:0071949">
    <property type="term" value="F:FAD binding"/>
    <property type="evidence" value="ECO:0007669"/>
    <property type="project" value="InterPro"/>
</dbReference>
<dbReference type="Gene3D" id="3.30.43.10">
    <property type="entry name" value="Uridine Diphospho-n-acetylenolpyruvylglucosamine Reductase, domain 2"/>
    <property type="match status" value="1"/>
</dbReference>
<dbReference type="GO" id="GO:1903457">
    <property type="term" value="P:lactate catabolic process"/>
    <property type="evidence" value="ECO:0007669"/>
    <property type="project" value="TreeGrafter"/>
</dbReference>
<sequence length="571" mass="63110">MVSDKKVANQPVSGNAESFWQSIQEFCQINECSASCQQDDVANYGDVTTGYTSEILGIFWPTTTKHVQFIVRVANEYGIPLYPISAGKNWGYSDAMPSKSHMVLIDLSKMNKIVEVDEENKLAIIEPGVTQRQLSDRLKNTSLFMDCTGAPEFTSIVGNILERGFGHTLTGNRQFNSCSFEVVLGNGEILRTGHLAYENSGPHGVRNCHTKPTTGPIVDGLFSQSNFGIVTKLCFWLMPRPESILPYIVIFNSHEDFLNAIEPLSALKQAGVARSVMHVGNDMRAISSSIAYNLIQPNTDELLTRNQISESLANLGIGPWAMSGALYGSKKMVSAYKSELKRALNGACHCKIHFLPESLVKNAMFVANGLLPIFSSLNKLLPLQFVVNELAKLKANLISASALIDMHSGTPTNYFLKGCYHKHSSGFPTDFGPSIDIAKDGCGLIWMSPTAPTSKRHISEVLELLRDAYESEGFHLYATLSFIDDRSTAIICNPVFDVTNEEETRRAIECSKAAMVRCIRNGFPPYRVANVHWKAWHDELSQQHKNVLTALKQVFDPNGVIANGRYGIELD</sequence>
<gene>
    <name evidence="4" type="ORF">DXX92_18040</name>
</gene>
<dbReference type="InterPro" id="IPR006094">
    <property type="entry name" value="Oxid_FAD_bind_N"/>
</dbReference>
<dbReference type="Proteomes" id="UP000256999">
    <property type="component" value="Unassembled WGS sequence"/>
</dbReference>
<keyword evidence="1" id="KW-0285">Flavoprotein</keyword>
<evidence type="ECO:0000256" key="2">
    <source>
        <dbReference type="ARBA" id="ARBA00022827"/>
    </source>
</evidence>
<dbReference type="InterPro" id="IPR036318">
    <property type="entry name" value="FAD-bd_PCMH-like_sf"/>
</dbReference>
<dbReference type="InterPro" id="IPR016164">
    <property type="entry name" value="FAD-linked_Oxase-like_C"/>
</dbReference>
<dbReference type="SUPFAM" id="SSF56176">
    <property type="entry name" value="FAD-binding/transporter-associated domain-like"/>
    <property type="match status" value="1"/>
</dbReference>
<evidence type="ECO:0000259" key="3">
    <source>
        <dbReference type="PROSITE" id="PS51387"/>
    </source>
</evidence>
<dbReference type="RefSeq" id="WP_116002058.1">
    <property type="nucleotide sequence ID" value="NZ_QUOV01000001.1"/>
</dbReference>
<dbReference type="PROSITE" id="PS51387">
    <property type="entry name" value="FAD_PCMH"/>
    <property type="match status" value="1"/>
</dbReference>
<dbReference type="InterPro" id="IPR016170">
    <property type="entry name" value="Cytok_DH_C_sf"/>
</dbReference>
<dbReference type="Gene3D" id="3.30.465.10">
    <property type="match status" value="1"/>
</dbReference>
<evidence type="ECO:0000313" key="4">
    <source>
        <dbReference type="EMBL" id="REL37062.1"/>
    </source>
</evidence>
<dbReference type="SUPFAM" id="SSF55103">
    <property type="entry name" value="FAD-linked oxidases, C-terminal domain"/>
    <property type="match status" value="1"/>
</dbReference>
<comment type="caution">
    <text evidence="4">The sequence shown here is derived from an EMBL/GenBank/DDBJ whole genome shotgun (WGS) entry which is preliminary data.</text>
</comment>
<proteinExistence type="predicted"/>
<dbReference type="PANTHER" id="PTHR11748">
    <property type="entry name" value="D-LACTATE DEHYDROGENASE"/>
    <property type="match status" value="1"/>
</dbReference>
<name>A0A3E0UN01_9GAMM</name>
<organism evidence="4 5">
    <name type="scientific">Thalassotalea euphylliae</name>
    <dbReference type="NCBI Taxonomy" id="1655234"/>
    <lineage>
        <taxon>Bacteria</taxon>
        <taxon>Pseudomonadati</taxon>
        <taxon>Pseudomonadota</taxon>
        <taxon>Gammaproteobacteria</taxon>
        <taxon>Alteromonadales</taxon>
        <taxon>Colwelliaceae</taxon>
        <taxon>Thalassotalea</taxon>
    </lineage>
</organism>
<evidence type="ECO:0000256" key="1">
    <source>
        <dbReference type="ARBA" id="ARBA00022630"/>
    </source>
</evidence>
<dbReference type="GO" id="GO:0004458">
    <property type="term" value="F:D-lactate dehydrogenase (cytochrome) activity"/>
    <property type="evidence" value="ECO:0007669"/>
    <property type="project" value="TreeGrafter"/>
</dbReference>
<dbReference type="InterPro" id="IPR016167">
    <property type="entry name" value="FAD-bd_PCMH_sub1"/>
</dbReference>
<dbReference type="InterPro" id="IPR016166">
    <property type="entry name" value="FAD-bd_PCMH"/>
</dbReference>
<accession>A0A3E0UN01</accession>
<keyword evidence="2" id="KW-0274">FAD</keyword>
<feature type="domain" description="FAD-binding PCMH-type" evidence="3">
    <location>
        <begin position="51"/>
        <end position="240"/>
    </location>
</feature>
<dbReference type="Pfam" id="PF01565">
    <property type="entry name" value="FAD_binding_4"/>
    <property type="match status" value="1"/>
</dbReference>
<reference evidence="4 5" key="1">
    <citation type="submission" date="2018-08" db="EMBL/GenBank/DDBJ databases">
        <title>Thalassotalea euphylliae genome.</title>
        <authorList>
            <person name="Summers S."/>
            <person name="Rice S.A."/>
            <person name="Freckelton M.L."/>
            <person name="Nedved B.T."/>
            <person name="Hadfield M.G."/>
        </authorList>
    </citation>
    <scope>NUCLEOTIDE SEQUENCE [LARGE SCALE GENOMIC DNA]</scope>
    <source>
        <strain evidence="4 5">H2</strain>
    </source>
</reference>
<dbReference type="PANTHER" id="PTHR11748:SF114">
    <property type="entry name" value="ARYL-ALCOHOL OXIDASE VANILLYL-ALCOHOL OXIDASE (AFU_ORTHOLOGUE AFUA_3G09500)-RELATED"/>
    <property type="match status" value="1"/>
</dbReference>
<dbReference type="OrthoDB" id="9811557at2"/>
<dbReference type="GO" id="GO:0008720">
    <property type="term" value="F:D-lactate dehydrogenase (NAD+) activity"/>
    <property type="evidence" value="ECO:0007669"/>
    <property type="project" value="TreeGrafter"/>
</dbReference>
<dbReference type="Gene3D" id="3.40.462.10">
    <property type="entry name" value="FAD-linked oxidases, C-terminal domain"/>
    <property type="match status" value="1"/>
</dbReference>